<proteinExistence type="predicted"/>
<name>A0A8S5UK60_9CAUD</name>
<evidence type="ECO:0000313" key="1">
    <source>
        <dbReference type="EMBL" id="DAF94827.1"/>
    </source>
</evidence>
<reference evidence="1" key="1">
    <citation type="journal article" date="2021" name="Proc. Natl. Acad. Sci. U.S.A.">
        <title>A Catalog of Tens of Thousands of Viruses from Human Metagenomes Reveals Hidden Associations with Chronic Diseases.</title>
        <authorList>
            <person name="Tisza M.J."/>
            <person name="Buck C.B."/>
        </authorList>
    </citation>
    <scope>NUCLEOTIDE SEQUENCE</scope>
    <source>
        <strain evidence="1">CtTrm2</strain>
    </source>
</reference>
<sequence length="29" mass="3325">MRISCAMMLHNNSQLSTSPTLNFIKFLIL</sequence>
<protein>
    <submittedName>
        <fullName evidence="1">Uncharacterized protein</fullName>
    </submittedName>
</protein>
<accession>A0A8S5UK60</accession>
<dbReference type="EMBL" id="BK016097">
    <property type="protein sequence ID" value="DAF94827.1"/>
    <property type="molecule type" value="Genomic_DNA"/>
</dbReference>
<organism evidence="1">
    <name type="scientific">Myoviridae sp. ctTrm2</name>
    <dbReference type="NCBI Taxonomy" id="2825114"/>
    <lineage>
        <taxon>Viruses</taxon>
        <taxon>Duplodnaviria</taxon>
        <taxon>Heunggongvirae</taxon>
        <taxon>Uroviricota</taxon>
        <taxon>Caudoviricetes</taxon>
    </lineage>
</organism>